<dbReference type="GO" id="GO:0003700">
    <property type="term" value="F:DNA-binding transcription factor activity"/>
    <property type="evidence" value="ECO:0007669"/>
    <property type="project" value="TreeGrafter"/>
</dbReference>
<evidence type="ECO:0000313" key="1">
    <source>
        <dbReference type="EMBL" id="ERT63157.1"/>
    </source>
</evidence>
<name>U7UUR2_9FUSO</name>
<dbReference type="PANTHER" id="PTHR33221">
    <property type="entry name" value="WINGED HELIX-TURN-HELIX TRANSCRIPTIONAL REGULATOR, RRF2 FAMILY"/>
    <property type="match status" value="1"/>
</dbReference>
<organism evidence="1 2">
    <name type="scientific">Cetobacterium somerae ATCC BAA-474</name>
    <dbReference type="NCBI Taxonomy" id="1319815"/>
    <lineage>
        <taxon>Bacteria</taxon>
        <taxon>Fusobacteriati</taxon>
        <taxon>Fusobacteriota</taxon>
        <taxon>Fusobacteriia</taxon>
        <taxon>Fusobacteriales</taxon>
        <taxon>Fusobacteriaceae</taxon>
        <taxon>Cetobacterium</taxon>
    </lineage>
</organism>
<dbReference type="InterPro" id="IPR036388">
    <property type="entry name" value="WH-like_DNA-bd_sf"/>
</dbReference>
<dbReference type="EMBL" id="AXZF01000202">
    <property type="protein sequence ID" value="ERT63157.1"/>
    <property type="molecule type" value="Genomic_DNA"/>
</dbReference>
<dbReference type="NCBIfam" id="TIGR00738">
    <property type="entry name" value="rrf2_super"/>
    <property type="match status" value="1"/>
</dbReference>
<dbReference type="GO" id="GO:0005829">
    <property type="term" value="C:cytosol"/>
    <property type="evidence" value="ECO:0007669"/>
    <property type="project" value="TreeGrafter"/>
</dbReference>
<dbReference type="eggNOG" id="COG1959">
    <property type="taxonomic scope" value="Bacteria"/>
</dbReference>
<sequence>MKMSIGVEYAIHCLLYIVKLKDKDYVGIKDLAEFQGVSESYLAKVFTKLGKSGITKSVPGVKGGYELARNPEEISFWDIIEAIEGKEPFFQCAEIRQKNILVDQNNLPESYTKCPCFIKVVMQEGEEEMKKYLSKKTLSWLYNEVYGRILPQETEGETLEWFKSRRNLSMK</sequence>
<evidence type="ECO:0000313" key="2">
    <source>
        <dbReference type="Proteomes" id="UP000017081"/>
    </source>
</evidence>
<protein>
    <recommendedName>
        <fullName evidence="3">Transcriptional regulator, Rrf2 family</fullName>
    </recommendedName>
</protein>
<accession>U7UUR2</accession>
<dbReference type="AlphaFoldDB" id="U7UUR2"/>
<dbReference type="Gene3D" id="1.10.10.10">
    <property type="entry name" value="Winged helix-like DNA-binding domain superfamily/Winged helix DNA-binding domain"/>
    <property type="match status" value="1"/>
</dbReference>
<dbReference type="InterPro" id="IPR036390">
    <property type="entry name" value="WH_DNA-bd_sf"/>
</dbReference>
<dbReference type="SUPFAM" id="SSF46785">
    <property type="entry name" value="Winged helix' DNA-binding domain"/>
    <property type="match status" value="1"/>
</dbReference>
<dbReference type="STRING" id="1319815.HMPREF0202_02927"/>
<evidence type="ECO:0008006" key="3">
    <source>
        <dbReference type="Google" id="ProtNLM"/>
    </source>
</evidence>
<dbReference type="InterPro" id="IPR000944">
    <property type="entry name" value="Tscrpt_reg_Rrf2"/>
</dbReference>
<dbReference type="RefSeq" id="WP_023052444.1">
    <property type="nucleotide sequence ID" value="NZ_KI518173.1"/>
</dbReference>
<gene>
    <name evidence="1" type="ORF">HMPREF0202_02927</name>
</gene>
<dbReference type="PATRIC" id="fig|1319815.3.peg.2771"/>
<dbReference type="PROSITE" id="PS01332">
    <property type="entry name" value="HTH_RRF2_1"/>
    <property type="match status" value="1"/>
</dbReference>
<dbReference type="Pfam" id="PF02082">
    <property type="entry name" value="Rrf2"/>
    <property type="match status" value="1"/>
</dbReference>
<reference evidence="1 2" key="1">
    <citation type="submission" date="2013-08" db="EMBL/GenBank/DDBJ databases">
        <authorList>
            <person name="Weinstock G."/>
            <person name="Sodergren E."/>
            <person name="Wylie T."/>
            <person name="Fulton L."/>
            <person name="Fulton R."/>
            <person name="Fronick C."/>
            <person name="O'Laughlin M."/>
            <person name="Godfrey J."/>
            <person name="Miner T."/>
            <person name="Herter B."/>
            <person name="Appelbaum E."/>
            <person name="Cordes M."/>
            <person name="Lek S."/>
            <person name="Wollam A."/>
            <person name="Pepin K.H."/>
            <person name="Palsikar V.B."/>
            <person name="Mitreva M."/>
            <person name="Wilson R.K."/>
        </authorList>
    </citation>
    <scope>NUCLEOTIDE SEQUENCE [LARGE SCALE GENOMIC DNA]</scope>
    <source>
        <strain evidence="1 2">ATCC BAA-474</strain>
    </source>
</reference>
<dbReference type="HOGENOM" id="CLU_107144_1_0_0"/>
<dbReference type="InterPro" id="IPR030489">
    <property type="entry name" value="TR_Rrf2-type_CS"/>
</dbReference>
<dbReference type="Proteomes" id="UP000017081">
    <property type="component" value="Unassembled WGS sequence"/>
</dbReference>
<proteinExistence type="predicted"/>
<dbReference type="PROSITE" id="PS51197">
    <property type="entry name" value="HTH_RRF2_2"/>
    <property type="match status" value="1"/>
</dbReference>
<comment type="caution">
    <text evidence="1">The sequence shown here is derived from an EMBL/GenBank/DDBJ whole genome shotgun (WGS) entry which is preliminary data.</text>
</comment>
<keyword evidence="2" id="KW-1185">Reference proteome</keyword>
<dbReference type="PANTHER" id="PTHR33221:SF9">
    <property type="entry name" value="RRF2 FAMILY PROTEIN"/>
    <property type="match status" value="1"/>
</dbReference>